<dbReference type="RefSeq" id="WP_262977432.1">
    <property type="nucleotide sequence ID" value="NZ_CAMAPB010000113.1"/>
</dbReference>
<name>A0A9W4W003_PSEHA</name>
<dbReference type="Proteomes" id="UP001152447">
    <property type="component" value="Unassembled WGS sequence"/>
</dbReference>
<dbReference type="EMBL" id="CAMAPB010000113">
    <property type="protein sequence ID" value="CAH9066627.1"/>
    <property type="molecule type" value="Genomic_DNA"/>
</dbReference>
<organism evidence="2 3">
    <name type="scientific">Pseudoalteromonas haloplanktis</name>
    <name type="common">Alteromonas haloplanktis</name>
    <dbReference type="NCBI Taxonomy" id="228"/>
    <lineage>
        <taxon>Bacteria</taxon>
        <taxon>Pseudomonadati</taxon>
        <taxon>Pseudomonadota</taxon>
        <taxon>Gammaproteobacteria</taxon>
        <taxon>Alteromonadales</taxon>
        <taxon>Pseudoalteromonadaceae</taxon>
        <taxon>Pseudoalteromonas</taxon>
    </lineage>
</organism>
<sequence>MEYIVPPDNYASFIGTVALIVSILCLFITFLLKQRSHATKLFSIMLVASLAFFSSHWATYFAAIFIVATAVTELEFLQNLAAIIRKDENYFKYKKEALSKAENIRRKAEEAIEEEYTSEQPSETEESTITKIDLSKLQELSNTSRMKLSFEVEEKALSYLSKEYGRIERGVRFRKGNQSVEFDGVVTNGRDKADTIFEVKWTRNPDHAFMFINQSIRRSNEQVNSYSSITGKKPTFNLVVVTNTKTSIGTDRWEKLRERAEEVGVNLINLSLKEIGFEVTHEIA</sequence>
<evidence type="ECO:0000313" key="2">
    <source>
        <dbReference type="EMBL" id="CAH9066627.1"/>
    </source>
</evidence>
<keyword evidence="1" id="KW-1133">Transmembrane helix</keyword>
<accession>A0A9W4W003</accession>
<keyword evidence="3" id="KW-1185">Reference proteome</keyword>
<protein>
    <submittedName>
        <fullName evidence="2">Uncharacterized protein</fullName>
    </submittedName>
</protein>
<evidence type="ECO:0000313" key="3">
    <source>
        <dbReference type="Proteomes" id="UP001152447"/>
    </source>
</evidence>
<proteinExistence type="predicted"/>
<keyword evidence="1" id="KW-0472">Membrane</keyword>
<gene>
    <name evidence="2" type="ORF">PSEHALCIP103_03623</name>
</gene>
<evidence type="ECO:0000256" key="1">
    <source>
        <dbReference type="SAM" id="Phobius"/>
    </source>
</evidence>
<feature type="transmembrane region" description="Helical" evidence="1">
    <location>
        <begin position="12"/>
        <end position="32"/>
    </location>
</feature>
<dbReference type="AlphaFoldDB" id="A0A9W4W003"/>
<comment type="caution">
    <text evidence="2">The sequence shown here is derived from an EMBL/GenBank/DDBJ whole genome shotgun (WGS) entry which is preliminary data.</text>
</comment>
<keyword evidence="1" id="KW-0812">Transmembrane</keyword>
<reference evidence="2" key="1">
    <citation type="submission" date="2022-07" db="EMBL/GenBank/DDBJ databases">
        <authorList>
            <person name="Criscuolo A."/>
        </authorList>
    </citation>
    <scope>NUCLEOTIDE SEQUENCE</scope>
    <source>
        <strain evidence="2">CIP103197</strain>
    </source>
</reference>
<feature type="transmembrane region" description="Helical" evidence="1">
    <location>
        <begin position="44"/>
        <end position="68"/>
    </location>
</feature>